<accession>A0A0F9JD03</accession>
<dbReference type="AlphaFoldDB" id="A0A0F9JD03"/>
<sequence>GRFYRMQEWLDSQLNDEKLQDLIDVGILNASIPERVNGAQIMKATELLVEEKGAKANTKAIYRKKDVMVCPEAAFTLHREFLELHGVKFSAAKKAKINTKPLHERIEAVCDGIGERVKRTATGAVSAKDDVVAGLAPHDPIIASFAARASLQKLVSTEMPRLQWPPFSGKPAEVVHFKFSILKNTGRTGSYGNDMKKAKRDPDSIGYPAAPGQQFHKAIRPCYKAREGYALVSIDFNSMELATTAQTTLSLFGYSVLADKMRADFDPHAYLGSQLAVNMDAPFAEAAENSGVDLDDADDVYSFFMTLREADKKFFKWWRNFAKPVGLGYPGGLGPATFISIAGSTYRVDLYQIAEDRFESNPEEFDTEEWAPKLLRHGKKIHKWKDVVDFEWTRQMKTFALATRLKEIWLTTYPEMVEYFAYVSKECKDSYTPVLGTMWDEDTQKEREIKGLCYTSPLGMHRAAAKFTEVANGLCMQTPGAEGAKWATIDVVRATRTPGHILYGCYVVDFIHDELLVEVPLATTNLTVPEIQRLMSAAFLKVLPDIPVGTEAVLMRAWRKEAEPVFDAEGNLTIWEPKDDDLA</sequence>
<evidence type="ECO:0008006" key="2">
    <source>
        <dbReference type="Google" id="ProtNLM"/>
    </source>
</evidence>
<gene>
    <name evidence="1" type="ORF">LCGC14_1468640</name>
</gene>
<reference evidence="1" key="1">
    <citation type="journal article" date="2015" name="Nature">
        <title>Complex archaea that bridge the gap between prokaryotes and eukaryotes.</title>
        <authorList>
            <person name="Spang A."/>
            <person name="Saw J.H."/>
            <person name="Jorgensen S.L."/>
            <person name="Zaremba-Niedzwiedzka K."/>
            <person name="Martijn J."/>
            <person name="Lind A.E."/>
            <person name="van Eijk R."/>
            <person name="Schleper C."/>
            <person name="Guy L."/>
            <person name="Ettema T.J."/>
        </authorList>
    </citation>
    <scope>NUCLEOTIDE SEQUENCE</scope>
</reference>
<protein>
    <recommendedName>
        <fullName evidence="2">DNA-directed DNA polymerase family A palm domain-containing protein</fullName>
    </recommendedName>
</protein>
<dbReference type="SUPFAM" id="SSF56672">
    <property type="entry name" value="DNA/RNA polymerases"/>
    <property type="match status" value="1"/>
</dbReference>
<proteinExistence type="predicted"/>
<dbReference type="InterPro" id="IPR043502">
    <property type="entry name" value="DNA/RNA_pol_sf"/>
</dbReference>
<feature type="non-terminal residue" evidence="1">
    <location>
        <position position="1"/>
    </location>
</feature>
<dbReference type="EMBL" id="LAZR01010306">
    <property type="protein sequence ID" value="KKM67679.1"/>
    <property type="molecule type" value="Genomic_DNA"/>
</dbReference>
<organism evidence="1">
    <name type="scientific">marine sediment metagenome</name>
    <dbReference type="NCBI Taxonomy" id="412755"/>
    <lineage>
        <taxon>unclassified sequences</taxon>
        <taxon>metagenomes</taxon>
        <taxon>ecological metagenomes</taxon>
    </lineage>
</organism>
<name>A0A0F9JD03_9ZZZZ</name>
<comment type="caution">
    <text evidence="1">The sequence shown here is derived from an EMBL/GenBank/DDBJ whole genome shotgun (WGS) entry which is preliminary data.</text>
</comment>
<evidence type="ECO:0000313" key="1">
    <source>
        <dbReference type="EMBL" id="KKM67679.1"/>
    </source>
</evidence>